<name>A0A8H6WPV2_9AGAR</name>
<reference evidence="3" key="1">
    <citation type="submission" date="2020-05" db="EMBL/GenBank/DDBJ databases">
        <title>Mycena genomes resolve the evolution of fungal bioluminescence.</title>
        <authorList>
            <person name="Tsai I.J."/>
        </authorList>
    </citation>
    <scope>NUCLEOTIDE SEQUENCE</scope>
    <source>
        <strain evidence="3">CCC161011</strain>
    </source>
</reference>
<sequence length="304" mass="33703">MADHAGSSAAQMSKNKMKQLIWPDPLVVQPAGIHTHSIILLHGRGSNAERFGLELLKARTSDNHNNKTLAEHFPGLKFVFPTAKKRRAAIFNRTPINQWFDNHPLEEPLQRQELQYDGLRETSAFVHDLITQEAKLVGVEHVVIGGLSQGCAAALHVLLNFQPESGALLGFVGMCGWLPFATTFVDDGDDLGEDNVFSAASEEPVDPMGDMLRLQLSAANTARDIASLPALELEPNRSPTFAHTPVFLGHGTHDEKVVIKLGEQARDVLLLLGCNVEWNEYDEGHWYKVPEQIDDLVVWLKTRI</sequence>
<dbReference type="PANTHER" id="PTHR10655">
    <property type="entry name" value="LYSOPHOSPHOLIPASE-RELATED"/>
    <property type="match status" value="1"/>
</dbReference>
<dbReference type="GO" id="GO:0005737">
    <property type="term" value="C:cytoplasm"/>
    <property type="evidence" value="ECO:0007669"/>
    <property type="project" value="TreeGrafter"/>
</dbReference>
<dbReference type="InterPro" id="IPR050565">
    <property type="entry name" value="LYPA1-2/EST-like"/>
</dbReference>
<dbReference type="Proteomes" id="UP000620124">
    <property type="component" value="Unassembled WGS sequence"/>
</dbReference>
<comment type="similarity">
    <text evidence="1">Belongs to the AB hydrolase superfamily. AB hydrolase 2 family.</text>
</comment>
<dbReference type="Pfam" id="PF02230">
    <property type="entry name" value="Abhydrolase_2"/>
    <property type="match status" value="1"/>
</dbReference>
<dbReference type="PANTHER" id="PTHR10655:SF64">
    <property type="entry name" value="PHOSPHOLIPASE_CARBOXYLESTERASE_THIOESTERASE DOMAIN-CONTAINING PROTEIN"/>
    <property type="match status" value="1"/>
</dbReference>
<dbReference type="AlphaFoldDB" id="A0A8H6WPV2"/>
<dbReference type="GO" id="GO:0052689">
    <property type="term" value="F:carboxylic ester hydrolase activity"/>
    <property type="evidence" value="ECO:0007669"/>
    <property type="project" value="TreeGrafter"/>
</dbReference>
<dbReference type="InterPro" id="IPR029058">
    <property type="entry name" value="AB_hydrolase_fold"/>
</dbReference>
<gene>
    <name evidence="3" type="ORF">MVEN_02636600</name>
</gene>
<keyword evidence="3" id="KW-0378">Hydrolase</keyword>
<evidence type="ECO:0000256" key="1">
    <source>
        <dbReference type="ARBA" id="ARBA00006499"/>
    </source>
</evidence>
<protein>
    <submittedName>
        <fullName evidence="3">Abhydrolase-2 domain-containing protein</fullName>
    </submittedName>
</protein>
<feature type="domain" description="Phospholipase/carboxylesterase/thioesterase" evidence="2">
    <location>
        <begin position="25"/>
        <end position="185"/>
    </location>
</feature>
<evidence type="ECO:0000313" key="4">
    <source>
        <dbReference type="Proteomes" id="UP000620124"/>
    </source>
</evidence>
<dbReference type="InterPro" id="IPR003140">
    <property type="entry name" value="PLipase/COase/thioEstase"/>
</dbReference>
<comment type="caution">
    <text evidence="3">The sequence shown here is derived from an EMBL/GenBank/DDBJ whole genome shotgun (WGS) entry which is preliminary data.</text>
</comment>
<evidence type="ECO:0000313" key="3">
    <source>
        <dbReference type="EMBL" id="KAF7325292.1"/>
    </source>
</evidence>
<organism evidence="3 4">
    <name type="scientific">Mycena venus</name>
    <dbReference type="NCBI Taxonomy" id="2733690"/>
    <lineage>
        <taxon>Eukaryota</taxon>
        <taxon>Fungi</taxon>
        <taxon>Dikarya</taxon>
        <taxon>Basidiomycota</taxon>
        <taxon>Agaricomycotina</taxon>
        <taxon>Agaricomycetes</taxon>
        <taxon>Agaricomycetidae</taxon>
        <taxon>Agaricales</taxon>
        <taxon>Marasmiineae</taxon>
        <taxon>Mycenaceae</taxon>
        <taxon>Mycena</taxon>
    </lineage>
</organism>
<dbReference type="OrthoDB" id="2418081at2759"/>
<accession>A0A8H6WPV2</accession>
<dbReference type="SUPFAM" id="SSF53474">
    <property type="entry name" value="alpha/beta-Hydrolases"/>
    <property type="match status" value="1"/>
</dbReference>
<dbReference type="EMBL" id="JACAZI010000054">
    <property type="protein sequence ID" value="KAF7325292.1"/>
    <property type="molecule type" value="Genomic_DNA"/>
</dbReference>
<dbReference type="Gene3D" id="3.40.50.1820">
    <property type="entry name" value="alpha/beta hydrolase"/>
    <property type="match status" value="1"/>
</dbReference>
<dbReference type="GO" id="GO:0008474">
    <property type="term" value="F:palmitoyl-(protein) hydrolase activity"/>
    <property type="evidence" value="ECO:0007669"/>
    <property type="project" value="TreeGrafter"/>
</dbReference>
<keyword evidence="4" id="KW-1185">Reference proteome</keyword>
<evidence type="ECO:0000259" key="2">
    <source>
        <dbReference type="Pfam" id="PF02230"/>
    </source>
</evidence>
<proteinExistence type="inferred from homology"/>